<evidence type="ECO:0000256" key="1">
    <source>
        <dbReference type="ARBA" id="ARBA00004141"/>
    </source>
</evidence>
<feature type="transmembrane region" description="Helical" evidence="6">
    <location>
        <begin position="172"/>
        <end position="193"/>
    </location>
</feature>
<feature type="transmembrane region" description="Helical" evidence="6">
    <location>
        <begin position="256"/>
        <end position="274"/>
    </location>
</feature>
<dbReference type="GO" id="GO:0071555">
    <property type="term" value="P:cell wall organization"/>
    <property type="evidence" value="ECO:0007669"/>
    <property type="project" value="TreeGrafter"/>
</dbReference>
<dbReference type="GO" id="GO:0016780">
    <property type="term" value="F:phosphotransferase activity, for other substituted phosphate groups"/>
    <property type="evidence" value="ECO:0007669"/>
    <property type="project" value="InterPro"/>
</dbReference>
<evidence type="ECO:0000313" key="7">
    <source>
        <dbReference type="EMBL" id="OHA23673.1"/>
    </source>
</evidence>
<comment type="caution">
    <text evidence="7">The sequence shown here is derived from an EMBL/GenBank/DDBJ whole genome shotgun (WGS) entry which is preliminary data.</text>
</comment>
<reference evidence="7 8" key="1">
    <citation type="journal article" date="2016" name="Nat. Commun.">
        <title>Thousands of microbial genomes shed light on interconnected biogeochemical processes in an aquifer system.</title>
        <authorList>
            <person name="Anantharaman K."/>
            <person name="Brown C.T."/>
            <person name="Hug L.A."/>
            <person name="Sharon I."/>
            <person name="Castelle C.J."/>
            <person name="Probst A.J."/>
            <person name="Thomas B.C."/>
            <person name="Singh A."/>
            <person name="Wilkins M.J."/>
            <person name="Karaoz U."/>
            <person name="Brodie E.L."/>
            <person name="Williams K.H."/>
            <person name="Hubbard S.S."/>
            <person name="Banfield J.F."/>
        </authorList>
    </citation>
    <scope>NUCLEOTIDE SEQUENCE [LARGE SCALE GENOMIC DNA]</scope>
</reference>
<comment type="subcellular location">
    <subcellularLocation>
        <location evidence="1">Membrane</location>
        <topology evidence="1">Multi-pass membrane protein</topology>
    </subcellularLocation>
</comment>
<evidence type="ECO:0000256" key="2">
    <source>
        <dbReference type="ARBA" id="ARBA00022679"/>
    </source>
</evidence>
<feature type="transmembrane region" description="Helical" evidence="6">
    <location>
        <begin position="6"/>
        <end position="27"/>
    </location>
</feature>
<evidence type="ECO:0000256" key="5">
    <source>
        <dbReference type="ARBA" id="ARBA00023136"/>
    </source>
</evidence>
<dbReference type="Pfam" id="PF00953">
    <property type="entry name" value="Glycos_transf_4"/>
    <property type="match status" value="1"/>
</dbReference>
<feature type="transmembrane region" description="Helical" evidence="6">
    <location>
        <begin position="280"/>
        <end position="298"/>
    </location>
</feature>
<feature type="transmembrane region" description="Helical" evidence="6">
    <location>
        <begin position="102"/>
        <end position="119"/>
    </location>
</feature>
<dbReference type="EMBL" id="MHRJ01000001">
    <property type="protein sequence ID" value="OHA23673.1"/>
    <property type="molecule type" value="Genomic_DNA"/>
</dbReference>
<dbReference type="Proteomes" id="UP000176493">
    <property type="component" value="Unassembled WGS sequence"/>
</dbReference>
<protein>
    <recommendedName>
        <fullName evidence="9">Phospho-N-acetylmuramoyl-pentapeptide-transferase</fullName>
    </recommendedName>
</protein>
<dbReference type="PANTHER" id="PTHR22926">
    <property type="entry name" value="PHOSPHO-N-ACETYLMURAMOYL-PENTAPEPTIDE-TRANSFERASE"/>
    <property type="match status" value="1"/>
</dbReference>
<keyword evidence="5 6" id="KW-0472">Membrane</keyword>
<feature type="transmembrane region" description="Helical" evidence="6">
    <location>
        <begin position="225"/>
        <end position="244"/>
    </location>
</feature>
<evidence type="ECO:0000256" key="6">
    <source>
        <dbReference type="SAM" id="Phobius"/>
    </source>
</evidence>
<accession>A0A1G2MII8</accession>
<organism evidence="7 8">
    <name type="scientific">Candidatus Taylorbacteria bacterium RIFCSPHIGHO2_02_49_25</name>
    <dbReference type="NCBI Taxonomy" id="1802305"/>
    <lineage>
        <taxon>Bacteria</taxon>
        <taxon>Candidatus Tayloriibacteriota</taxon>
    </lineage>
</organism>
<evidence type="ECO:0008006" key="9">
    <source>
        <dbReference type="Google" id="ProtNLM"/>
    </source>
</evidence>
<feature type="transmembrane region" description="Helical" evidence="6">
    <location>
        <begin position="200"/>
        <end position="219"/>
    </location>
</feature>
<dbReference type="InterPro" id="IPR000715">
    <property type="entry name" value="Glycosyl_transferase_4"/>
</dbReference>
<feature type="transmembrane region" description="Helical" evidence="6">
    <location>
        <begin position="334"/>
        <end position="351"/>
    </location>
</feature>
<feature type="transmembrane region" description="Helical" evidence="6">
    <location>
        <begin position="140"/>
        <end position="157"/>
    </location>
</feature>
<feature type="transmembrane region" description="Helical" evidence="6">
    <location>
        <begin position="66"/>
        <end position="90"/>
    </location>
</feature>
<keyword evidence="3 6" id="KW-0812">Transmembrane</keyword>
<evidence type="ECO:0000313" key="8">
    <source>
        <dbReference type="Proteomes" id="UP000176493"/>
    </source>
</evidence>
<dbReference type="PANTHER" id="PTHR22926:SF5">
    <property type="entry name" value="PHOSPHO-N-ACETYLMURAMOYL-PENTAPEPTIDE-TRANSFERASE HOMOLOG"/>
    <property type="match status" value="1"/>
</dbReference>
<dbReference type="GO" id="GO:0005886">
    <property type="term" value="C:plasma membrane"/>
    <property type="evidence" value="ECO:0007669"/>
    <property type="project" value="TreeGrafter"/>
</dbReference>
<dbReference type="AlphaFoldDB" id="A0A1G2MII8"/>
<dbReference type="GO" id="GO:0044038">
    <property type="term" value="P:cell wall macromolecule biosynthetic process"/>
    <property type="evidence" value="ECO:0007669"/>
    <property type="project" value="TreeGrafter"/>
</dbReference>
<keyword evidence="4 6" id="KW-1133">Transmembrane helix</keyword>
<evidence type="ECO:0000256" key="3">
    <source>
        <dbReference type="ARBA" id="ARBA00022692"/>
    </source>
</evidence>
<name>A0A1G2MII8_9BACT</name>
<keyword evidence="2" id="KW-0808">Transferase</keyword>
<sequence length="352" mass="37949">MLLDLIKIFIPALLSFAIGIGITPILSHELYARKMWKKSAGKGSDAPLFNKLHEHRETGTPRMGGIVIWFSATLAVFAVSAAGAIANVPLLAKLDFLSRDQTWIPLTALLIGAVIGLVDDMLEIQGIKDNRAGGLSLKKRLLIVSAVGILLGLWFHYKLDVVSVGLPFLGELYVGTLIVPLFVLVILAVYSGGIIDGIDGLAGGIFAVIFGAYGAIAFFQAQINLAAFSAAVVGGILAFLWFNIPPARFYMSETGSMALTLCLSVIAFMTDSLGDGEGLFALPLIALPLFATSASVILQRLYRRLFGKKLFVISPLHHHFEAIGWPSYKVTMRYWVLSVIFAIIGLTLTLVS</sequence>
<evidence type="ECO:0000256" key="4">
    <source>
        <dbReference type="ARBA" id="ARBA00022989"/>
    </source>
</evidence>
<proteinExistence type="predicted"/>
<gene>
    <name evidence="7" type="ORF">A2W52_02835</name>
</gene>